<dbReference type="Proteomes" id="UP000654922">
    <property type="component" value="Unassembled WGS sequence"/>
</dbReference>
<gene>
    <name evidence="2" type="ORF">CNMCM5623_008760</name>
    <name evidence="3" type="ORF">CNMCM7691_000653</name>
</gene>
<evidence type="ECO:0000256" key="1">
    <source>
        <dbReference type="SAM" id="MobiDB-lite"/>
    </source>
</evidence>
<feature type="region of interest" description="Disordered" evidence="1">
    <location>
        <begin position="25"/>
        <end position="66"/>
    </location>
</feature>
<evidence type="ECO:0000313" key="3">
    <source>
        <dbReference type="EMBL" id="KAF7181435.1"/>
    </source>
</evidence>
<organism evidence="2 5">
    <name type="scientific">Aspergillus felis</name>
    <dbReference type="NCBI Taxonomy" id="1287682"/>
    <lineage>
        <taxon>Eukaryota</taxon>
        <taxon>Fungi</taxon>
        <taxon>Dikarya</taxon>
        <taxon>Ascomycota</taxon>
        <taxon>Pezizomycotina</taxon>
        <taxon>Eurotiomycetes</taxon>
        <taxon>Eurotiomycetidae</taxon>
        <taxon>Eurotiales</taxon>
        <taxon>Aspergillaceae</taxon>
        <taxon>Aspergillus</taxon>
        <taxon>Aspergillus subgen. Fumigati</taxon>
    </lineage>
</organism>
<dbReference type="EMBL" id="JACBAE010001400">
    <property type="protein sequence ID" value="KAF7155880.1"/>
    <property type="molecule type" value="Genomic_DNA"/>
</dbReference>
<name>A0A8H6PJK0_9EURO</name>
<proteinExistence type="predicted"/>
<evidence type="ECO:0000313" key="2">
    <source>
        <dbReference type="EMBL" id="KAF7155880.1"/>
    </source>
</evidence>
<comment type="caution">
    <text evidence="2">The sequence shown here is derived from an EMBL/GenBank/DDBJ whole genome shotgun (WGS) entry which is preliminary data.</text>
</comment>
<dbReference type="EMBL" id="JACBAG010001812">
    <property type="protein sequence ID" value="KAF7181435.1"/>
    <property type="molecule type" value="Genomic_DNA"/>
</dbReference>
<feature type="compositionally biased region" description="Low complexity" evidence="1">
    <location>
        <begin position="52"/>
        <end position="66"/>
    </location>
</feature>
<sequence>MPSENCCQIGPQPLSQRKEEALLIPPSSWPNRRSPLIGSGRLTQRKVQPKGAPNADADPLKAAATA</sequence>
<reference evidence="2" key="1">
    <citation type="submission" date="2020-06" db="EMBL/GenBank/DDBJ databases">
        <title>Draft genome sequences of strains closely related to Aspergillus parafelis and Aspergillus hiratsukae.</title>
        <authorList>
            <person name="Dos Santos R.A.C."/>
            <person name="Rivero-Menendez O."/>
            <person name="Steenwyk J.L."/>
            <person name="Mead M.E."/>
            <person name="Goldman G.H."/>
            <person name="Alastruey-Izquierdo A."/>
            <person name="Rokas A."/>
        </authorList>
    </citation>
    <scope>NUCLEOTIDE SEQUENCE</scope>
    <source>
        <strain evidence="2">CNM-CM5623</strain>
        <strain evidence="3">CNM-CM7691</strain>
    </source>
</reference>
<evidence type="ECO:0000313" key="4">
    <source>
        <dbReference type="Proteomes" id="UP000641853"/>
    </source>
</evidence>
<keyword evidence="4" id="KW-1185">Reference proteome</keyword>
<dbReference type="AlphaFoldDB" id="A0A8H6PJK0"/>
<protein>
    <submittedName>
        <fullName evidence="2">Uncharacterized protein</fullName>
    </submittedName>
</protein>
<dbReference type="Proteomes" id="UP000641853">
    <property type="component" value="Unassembled WGS sequence"/>
</dbReference>
<accession>A0A8H6PJK0</accession>
<evidence type="ECO:0000313" key="5">
    <source>
        <dbReference type="Proteomes" id="UP000654922"/>
    </source>
</evidence>